<protein>
    <submittedName>
        <fullName evidence="1">Uncharacterized protein</fullName>
    </submittedName>
</protein>
<dbReference type="STRING" id="1454004.AW11_03824"/>
<evidence type="ECO:0000313" key="1">
    <source>
        <dbReference type="EMBL" id="EXI84581.1"/>
    </source>
</evidence>
<sequence length="68" mass="7303">MNALQKRVSKLERPIGAGEQFNCIVHMIEPGTGRVTSRLRLIAGGGVAKIDQQGNAIEARSTELDTAK</sequence>
<gene>
    <name evidence="1" type="ORF">AW11_03824</name>
</gene>
<keyword evidence="2" id="KW-1185">Reference proteome</keyword>
<name>A0A011PAE4_ACCRE</name>
<proteinExistence type="predicted"/>
<accession>A0A011PAE4</accession>
<comment type="caution">
    <text evidence="1">The sequence shown here is derived from an EMBL/GenBank/DDBJ whole genome shotgun (WGS) entry which is preliminary data.</text>
</comment>
<organism evidence="1 2">
    <name type="scientific">Accumulibacter regalis</name>
    <dbReference type="NCBI Taxonomy" id="522306"/>
    <lineage>
        <taxon>Bacteria</taxon>
        <taxon>Pseudomonadati</taxon>
        <taxon>Pseudomonadota</taxon>
        <taxon>Betaproteobacteria</taxon>
        <taxon>Candidatus Accumulibacter</taxon>
    </lineage>
</organism>
<evidence type="ECO:0000313" key="2">
    <source>
        <dbReference type="Proteomes" id="UP000022141"/>
    </source>
</evidence>
<dbReference type="PATRIC" id="fig|1454004.3.peg.3927"/>
<dbReference type="Proteomes" id="UP000022141">
    <property type="component" value="Unassembled WGS sequence"/>
</dbReference>
<dbReference type="EMBL" id="JEMY01000067">
    <property type="protein sequence ID" value="EXI84581.1"/>
    <property type="molecule type" value="Genomic_DNA"/>
</dbReference>
<reference evidence="1" key="1">
    <citation type="submission" date="2014-02" db="EMBL/GenBank/DDBJ databases">
        <title>Expanding our view of genomic diversity in Candidatus Accumulibacter clades.</title>
        <authorList>
            <person name="Skennerton C.T."/>
            <person name="Barr J.J."/>
            <person name="Slater F.R."/>
            <person name="Bond P.L."/>
            <person name="Tyson G.W."/>
        </authorList>
    </citation>
    <scope>NUCLEOTIDE SEQUENCE [LARGE SCALE GENOMIC DNA]</scope>
</reference>
<dbReference type="AlphaFoldDB" id="A0A011PAE4"/>